<evidence type="ECO:0000313" key="2">
    <source>
        <dbReference type="EMBL" id="PWK53321.1"/>
    </source>
</evidence>
<proteinExistence type="predicted"/>
<dbReference type="OrthoDB" id="6007799at2"/>
<dbReference type="InterPro" id="IPR021457">
    <property type="entry name" value="DUF3108"/>
</dbReference>
<feature type="compositionally biased region" description="Polar residues" evidence="1">
    <location>
        <begin position="90"/>
        <end position="102"/>
    </location>
</feature>
<gene>
    <name evidence="2" type="ORF">C8D97_103148</name>
</gene>
<keyword evidence="3" id="KW-1185">Reference proteome</keyword>
<feature type="region of interest" description="Disordered" evidence="1">
    <location>
        <begin position="86"/>
        <end position="127"/>
    </location>
</feature>
<dbReference type="EMBL" id="QGGU01000003">
    <property type="protein sequence ID" value="PWK53321.1"/>
    <property type="molecule type" value="Genomic_DNA"/>
</dbReference>
<protein>
    <submittedName>
        <fullName evidence="2">Uncharacterized protein DUF3108</fullName>
    </submittedName>
</protein>
<accession>A0A316FX87</accession>
<reference evidence="2 3" key="1">
    <citation type="submission" date="2018-05" db="EMBL/GenBank/DDBJ databases">
        <title>Genomic Encyclopedia of Type Strains, Phase IV (KMG-IV): sequencing the most valuable type-strain genomes for metagenomic binning, comparative biology and taxonomic classification.</title>
        <authorList>
            <person name="Goeker M."/>
        </authorList>
    </citation>
    <scope>NUCLEOTIDE SEQUENCE [LARGE SCALE GENOMIC DNA]</scope>
    <source>
        <strain evidence="2 3">DSM 25350</strain>
    </source>
</reference>
<name>A0A316FX87_9GAMM</name>
<evidence type="ECO:0000313" key="3">
    <source>
        <dbReference type="Proteomes" id="UP000245790"/>
    </source>
</evidence>
<evidence type="ECO:0000256" key="1">
    <source>
        <dbReference type="SAM" id="MobiDB-lite"/>
    </source>
</evidence>
<dbReference type="Pfam" id="PF11306">
    <property type="entry name" value="DUF3108"/>
    <property type="match status" value="1"/>
</dbReference>
<dbReference type="RefSeq" id="WP_109762490.1">
    <property type="nucleotide sequence ID" value="NZ_QGGU01000003.1"/>
</dbReference>
<dbReference type="Proteomes" id="UP000245790">
    <property type="component" value="Unassembled WGS sequence"/>
</dbReference>
<comment type="caution">
    <text evidence="2">The sequence shown here is derived from an EMBL/GenBank/DDBJ whole genome shotgun (WGS) entry which is preliminary data.</text>
</comment>
<organism evidence="2 3">
    <name type="scientific">Pleionea mediterranea</name>
    <dbReference type="NCBI Taxonomy" id="523701"/>
    <lineage>
        <taxon>Bacteria</taxon>
        <taxon>Pseudomonadati</taxon>
        <taxon>Pseudomonadota</taxon>
        <taxon>Gammaproteobacteria</taxon>
        <taxon>Oceanospirillales</taxon>
        <taxon>Pleioneaceae</taxon>
        <taxon>Pleionea</taxon>
    </lineage>
</organism>
<dbReference type="AlphaFoldDB" id="A0A316FX87"/>
<sequence>MHHGSILHLLKRTRLNAGLPLINQQQVLPIKKSLIIKSFTHKSFIIKSFNNKLLTILLSVFFSAFTFSNELSNVLTNEPANAPAEELVSELTNEQSNQTISEQENDKSSESAKPVSSDNPQSNPPGIKLMPYEARYDILDGSDPVGTADRTLTLSDNTWRLEQSTSIKRWYYKYEFTESSEFIIQNETPLPQQYASITKRSFKDNRIIKSQFNWDKNIETGSRNGDTWTLELAKPVVDHLSYQIALRLKADQQRRKETFRVSYKGELDTYQFINDGEHTIKTDLGDIKTILWTQKPDNKHDKIMLIWLAPELQYMPVQMAQYRNGKAEGTIRLKYLNWL</sequence>